<dbReference type="NCBIfam" id="TIGR01552">
    <property type="entry name" value="phd_fam"/>
    <property type="match status" value="1"/>
</dbReference>
<geneLocation type="plasmid" evidence="2 3">
    <name>unnamed7</name>
</geneLocation>
<dbReference type="EMBL" id="CP132309">
    <property type="protein sequence ID" value="WLS01397.1"/>
    <property type="molecule type" value="Genomic_DNA"/>
</dbReference>
<keyword evidence="3" id="KW-1185">Reference proteome</keyword>
<dbReference type="AlphaFoldDB" id="A0AA50CW63"/>
<proteinExistence type="inferred from homology"/>
<organism evidence="2 3">
    <name type="scientific">Shinella sumterensis</name>
    <dbReference type="NCBI Taxonomy" id="1967501"/>
    <lineage>
        <taxon>Bacteria</taxon>
        <taxon>Pseudomonadati</taxon>
        <taxon>Pseudomonadota</taxon>
        <taxon>Alphaproteobacteria</taxon>
        <taxon>Hyphomicrobiales</taxon>
        <taxon>Rhizobiaceae</taxon>
        <taxon>Shinella</taxon>
    </lineage>
</organism>
<comment type="similarity">
    <text evidence="1">Belongs to the phD/YefM antitoxin family.</text>
</comment>
<keyword evidence="2" id="KW-0614">Plasmid</keyword>
<reference evidence="2 3" key="1">
    <citation type="submission" date="2023-08" db="EMBL/GenBank/DDBJ databases">
        <title>Pathogen: clinical or host-associated sample.</title>
        <authorList>
            <person name="Hergert J."/>
            <person name="Casey R."/>
            <person name="Wagner J."/>
            <person name="Young E.L."/>
            <person name="Oakeson K.F."/>
        </authorList>
    </citation>
    <scope>NUCLEOTIDE SEQUENCE [LARGE SCALE GENOMIC DNA]</scope>
    <source>
        <strain evidence="2 3">1760953</strain>
        <plasmid evidence="2 3">unnamed7</plasmid>
    </source>
</reference>
<sequence>MQKFTASELHSNTGEVCEASFRGPVEIIKNNRRKFVILAATDYDALMKKAEPTRAAGDSHA</sequence>
<evidence type="ECO:0000313" key="2">
    <source>
        <dbReference type="EMBL" id="WLS01397.1"/>
    </source>
</evidence>
<name>A0AA50CW63_9HYPH</name>
<accession>A0AA50CW63</accession>
<dbReference type="Proteomes" id="UP001234585">
    <property type="component" value="Plasmid unnamed7"/>
</dbReference>
<dbReference type="SUPFAM" id="SSF143120">
    <property type="entry name" value="YefM-like"/>
    <property type="match status" value="1"/>
</dbReference>
<dbReference type="InterPro" id="IPR036165">
    <property type="entry name" value="YefM-like_sf"/>
</dbReference>
<evidence type="ECO:0000256" key="1">
    <source>
        <dbReference type="ARBA" id="ARBA00009981"/>
    </source>
</evidence>
<dbReference type="RefSeq" id="WP_306041857.1">
    <property type="nucleotide sequence ID" value="NZ_CP132309.1"/>
</dbReference>
<gene>
    <name evidence="2" type="ORF">Q9313_28785</name>
</gene>
<protein>
    <submittedName>
        <fullName evidence="2">Type II toxin-antitoxin system prevent-host-death family antitoxin</fullName>
    </submittedName>
</protein>
<evidence type="ECO:0000313" key="3">
    <source>
        <dbReference type="Proteomes" id="UP001234585"/>
    </source>
</evidence>